<dbReference type="EMBL" id="BPQB01000015">
    <property type="protein sequence ID" value="GJE89994.1"/>
    <property type="molecule type" value="Genomic_DNA"/>
</dbReference>
<dbReference type="AlphaFoldDB" id="A0A9P3LCW6"/>
<reference evidence="2 3" key="1">
    <citation type="submission" date="2021-08" db="EMBL/GenBank/DDBJ databases">
        <title>Draft Genome Sequence of Phanerochaete sordida strain YK-624.</title>
        <authorList>
            <person name="Mori T."/>
            <person name="Dohra H."/>
            <person name="Suzuki T."/>
            <person name="Kawagishi H."/>
            <person name="Hirai H."/>
        </authorList>
    </citation>
    <scope>NUCLEOTIDE SEQUENCE [LARGE SCALE GENOMIC DNA]</scope>
    <source>
        <strain evidence="2 3">YK-624</strain>
    </source>
</reference>
<gene>
    <name evidence="2" type="ORF">PsYK624_061130</name>
</gene>
<proteinExistence type="predicted"/>
<dbReference type="Proteomes" id="UP000703269">
    <property type="component" value="Unassembled WGS sequence"/>
</dbReference>
<feature type="compositionally biased region" description="Polar residues" evidence="1">
    <location>
        <begin position="15"/>
        <end position="24"/>
    </location>
</feature>
<keyword evidence="3" id="KW-1185">Reference proteome</keyword>
<protein>
    <submittedName>
        <fullName evidence="2">Uncharacterized protein</fullName>
    </submittedName>
</protein>
<sequence>MSSSTNTVPDAPQSAPASGQTLTVEWTAPAKAEAVHMKDEPRFRGDVEGWHETKVRAYARTKLPIATRARIRKCAHRGINGTEPEHITVSFKQLSRDLGAYLVYTE</sequence>
<dbReference type="OrthoDB" id="3022201at2759"/>
<evidence type="ECO:0000313" key="2">
    <source>
        <dbReference type="EMBL" id="GJE89994.1"/>
    </source>
</evidence>
<evidence type="ECO:0000313" key="3">
    <source>
        <dbReference type="Proteomes" id="UP000703269"/>
    </source>
</evidence>
<accession>A0A9P3LCW6</accession>
<feature type="region of interest" description="Disordered" evidence="1">
    <location>
        <begin position="1"/>
        <end position="25"/>
    </location>
</feature>
<name>A0A9P3LCW6_9APHY</name>
<organism evidence="2 3">
    <name type="scientific">Phanerochaete sordida</name>
    <dbReference type="NCBI Taxonomy" id="48140"/>
    <lineage>
        <taxon>Eukaryota</taxon>
        <taxon>Fungi</taxon>
        <taxon>Dikarya</taxon>
        <taxon>Basidiomycota</taxon>
        <taxon>Agaricomycotina</taxon>
        <taxon>Agaricomycetes</taxon>
        <taxon>Polyporales</taxon>
        <taxon>Phanerochaetaceae</taxon>
        <taxon>Phanerochaete</taxon>
    </lineage>
</organism>
<evidence type="ECO:0000256" key="1">
    <source>
        <dbReference type="SAM" id="MobiDB-lite"/>
    </source>
</evidence>
<comment type="caution">
    <text evidence="2">The sequence shown here is derived from an EMBL/GenBank/DDBJ whole genome shotgun (WGS) entry which is preliminary data.</text>
</comment>